<dbReference type="InterPro" id="IPR042112">
    <property type="entry name" value="P_AcTrfase_dom2"/>
</dbReference>
<dbReference type="InterPro" id="IPR012147">
    <property type="entry name" value="P_Ac_Bu_trans"/>
</dbReference>
<evidence type="ECO:0000256" key="4">
    <source>
        <dbReference type="ARBA" id="ARBA00012707"/>
    </source>
</evidence>
<dbReference type="GO" id="GO:0008959">
    <property type="term" value="F:phosphate acetyltransferase activity"/>
    <property type="evidence" value="ECO:0007669"/>
    <property type="project" value="UniProtKB-EC"/>
</dbReference>
<dbReference type="InterPro" id="IPR050500">
    <property type="entry name" value="Phos_Acetyltrans/Butyryltrans"/>
</dbReference>
<dbReference type="PANTHER" id="PTHR43356">
    <property type="entry name" value="PHOSPHATE ACETYLTRANSFERASE"/>
    <property type="match status" value="1"/>
</dbReference>
<dbReference type="AlphaFoldDB" id="A0A6L5GS09"/>
<evidence type="ECO:0000256" key="2">
    <source>
        <dbReference type="ARBA" id="ARBA00004989"/>
    </source>
</evidence>
<proteinExistence type="inferred from homology"/>
<sequence>MASIFEGFKEQLKANPKTIVFPEGDDPRILHAANQLLKDKTLKVILLGDTMSVFKATRSEEYDHINDAEFIDPATYPKEDMDEMVNAMLELRKGKMTEEQVREALTHTNYFGTMLVKMGKADCLLGGATYSTADTVRPALQLIKTKPDAHLVSSSFILMRNDEKERLVFSDCAINIDYKDRVDKEGNVTLSAAKQLAEVGVESAKTAKIFGIDPKVAFLSFSTYGSGKGGTVQLSHDATIEAQKMAPDVAIDGELQFDAAVSPEVAKTKCPDSKVAGQANVFIFPLIEAGNMGYKIASRLGGFEAIGPVLQGLNAPINDLSRGCTEDEVYKMALVTAALA</sequence>
<accession>A0A6L5GS09</accession>
<evidence type="ECO:0000256" key="5">
    <source>
        <dbReference type="ARBA" id="ARBA00021528"/>
    </source>
</evidence>
<protein>
    <recommendedName>
        <fullName evidence="5">Phosphate acetyltransferase</fullName>
        <ecNumber evidence="4">2.3.1.8</ecNumber>
    </recommendedName>
    <alternativeName>
        <fullName evidence="8">Phosphotransacetylase</fullName>
    </alternativeName>
</protein>
<dbReference type="Gene3D" id="3.40.50.10750">
    <property type="entry name" value="Isocitrate/Isopropylmalate dehydrogenase-like"/>
    <property type="match status" value="1"/>
</dbReference>
<evidence type="ECO:0000256" key="7">
    <source>
        <dbReference type="ARBA" id="ARBA00023315"/>
    </source>
</evidence>
<comment type="caution">
    <text evidence="10">The sequence shown here is derived from an EMBL/GenBank/DDBJ whole genome shotgun (WGS) entry which is preliminary data.</text>
</comment>
<dbReference type="Proteomes" id="UP000473648">
    <property type="component" value="Unassembled WGS sequence"/>
</dbReference>
<dbReference type="Pfam" id="PF01515">
    <property type="entry name" value="PTA_PTB"/>
    <property type="match status" value="1"/>
</dbReference>
<dbReference type="Gene3D" id="3.40.50.10950">
    <property type="match status" value="1"/>
</dbReference>
<name>A0A6L5GS09_9FIRM</name>
<comment type="catalytic activity">
    <reaction evidence="1">
        <text>acetyl-CoA + phosphate = acetyl phosphate + CoA</text>
        <dbReference type="Rhea" id="RHEA:19521"/>
        <dbReference type="ChEBI" id="CHEBI:22191"/>
        <dbReference type="ChEBI" id="CHEBI:43474"/>
        <dbReference type="ChEBI" id="CHEBI:57287"/>
        <dbReference type="ChEBI" id="CHEBI:57288"/>
        <dbReference type="EC" id="2.3.1.8"/>
    </reaction>
</comment>
<dbReference type="SUPFAM" id="SSF53659">
    <property type="entry name" value="Isocitrate/Isopropylmalate dehydrogenase-like"/>
    <property type="match status" value="1"/>
</dbReference>
<dbReference type="PANTHER" id="PTHR43356:SF3">
    <property type="entry name" value="PHOSPHATE ACETYLTRANSFERASE"/>
    <property type="match status" value="1"/>
</dbReference>
<keyword evidence="6 10" id="KW-0808">Transferase</keyword>
<evidence type="ECO:0000256" key="6">
    <source>
        <dbReference type="ARBA" id="ARBA00022679"/>
    </source>
</evidence>
<dbReference type="EMBL" id="VOGB01000004">
    <property type="protein sequence ID" value="MQM72908.1"/>
    <property type="molecule type" value="Genomic_DNA"/>
</dbReference>
<evidence type="ECO:0000256" key="8">
    <source>
        <dbReference type="ARBA" id="ARBA00031108"/>
    </source>
</evidence>
<dbReference type="EC" id="2.3.1.8" evidence="4"/>
<evidence type="ECO:0000259" key="9">
    <source>
        <dbReference type="Pfam" id="PF01515"/>
    </source>
</evidence>
<keyword evidence="11" id="KW-1185">Reference proteome</keyword>
<dbReference type="NCBIfam" id="NF007233">
    <property type="entry name" value="PRK09653.1"/>
    <property type="match status" value="1"/>
</dbReference>
<dbReference type="NCBIfam" id="TIGR00651">
    <property type="entry name" value="pta"/>
    <property type="match status" value="1"/>
</dbReference>
<dbReference type="InterPro" id="IPR004614">
    <property type="entry name" value="P_AcTrfase"/>
</dbReference>
<evidence type="ECO:0000313" key="11">
    <source>
        <dbReference type="Proteomes" id="UP000473648"/>
    </source>
</evidence>
<feature type="domain" description="Phosphate acetyl/butaryl transferase" evidence="9">
    <location>
        <begin position="5"/>
        <end position="337"/>
    </location>
</feature>
<comment type="pathway">
    <text evidence="2">Metabolic intermediate biosynthesis; acetyl-CoA biosynthesis; acetyl-CoA from acetate: step 2/2.</text>
</comment>
<keyword evidence="7 10" id="KW-0012">Acyltransferase</keyword>
<reference evidence="10" key="1">
    <citation type="journal article" date="2020" name="Appl. Environ. Microbiol.">
        <title>Medium-Chain Fatty Acid Synthesis by 'Candidatus Weimeria bifida' gen. nov., sp. nov., and 'Candidatus Pseudoramibacter fermentans' sp. nov.</title>
        <authorList>
            <person name="Scarborough M.J."/>
            <person name="Myers K.S."/>
            <person name="Donohue T.J."/>
            <person name="Noguera D.R."/>
        </authorList>
    </citation>
    <scope>NUCLEOTIDE SEQUENCE</scope>
    <source>
        <strain evidence="10">EUB1.1</strain>
    </source>
</reference>
<evidence type="ECO:0000256" key="3">
    <source>
        <dbReference type="ARBA" id="ARBA00005656"/>
    </source>
</evidence>
<dbReference type="InterPro" id="IPR042113">
    <property type="entry name" value="P_AcTrfase_dom1"/>
</dbReference>
<dbReference type="PIRSF" id="PIRSF000428">
    <property type="entry name" value="P_Ac_trans"/>
    <property type="match status" value="1"/>
</dbReference>
<evidence type="ECO:0000313" key="10">
    <source>
        <dbReference type="EMBL" id="MQM72908.1"/>
    </source>
</evidence>
<evidence type="ECO:0000256" key="1">
    <source>
        <dbReference type="ARBA" id="ARBA00000705"/>
    </source>
</evidence>
<dbReference type="InterPro" id="IPR002505">
    <property type="entry name" value="PTA_PTB"/>
</dbReference>
<gene>
    <name evidence="10" type="primary">pta</name>
    <name evidence="10" type="ORF">FRC53_05710</name>
</gene>
<organism evidence="10 11">
    <name type="scientific">Candidatus Pseudoramibacter fermentans</name>
    <dbReference type="NCBI Taxonomy" id="2594427"/>
    <lineage>
        <taxon>Bacteria</taxon>
        <taxon>Bacillati</taxon>
        <taxon>Bacillota</taxon>
        <taxon>Clostridia</taxon>
        <taxon>Eubacteriales</taxon>
        <taxon>Eubacteriaceae</taxon>
        <taxon>Pseudoramibacter</taxon>
    </lineage>
</organism>
<comment type="similarity">
    <text evidence="3">Belongs to the phosphate acetyltransferase and butyryltransferase family.</text>
</comment>